<evidence type="ECO:0000313" key="3">
    <source>
        <dbReference type="EMBL" id="MCB7481001.1"/>
    </source>
</evidence>
<evidence type="ECO:0000313" key="4">
    <source>
        <dbReference type="Proteomes" id="UP001139414"/>
    </source>
</evidence>
<evidence type="ECO:0000256" key="1">
    <source>
        <dbReference type="ARBA" id="ARBA00006315"/>
    </source>
</evidence>
<evidence type="ECO:0000256" key="2">
    <source>
        <dbReference type="SAM" id="SignalP"/>
    </source>
</evidence>
<organism evidence="3 4">
    <name type="scientific">Christiangramia sediminis</name>
    <dbReference type="NCBI Taxonomy" id="2881336"/>
    <lineage>
        <taxon>Bacteria</taxon>
        <taxon>Pseudomonadati</taxon>
        <taxon>Bacteroidota</taxon>
        <taxon>Flavobacteriia</taxon>
        <taxon>Flavobacteriales</taxon>
        <taxon>Flavobacteriaceae</taxon>
        <taxon>Christiangramia</taxon>
    </lineage>
</organism>
<reference evidence="3" key="1">
    <citation type="submission" date="2021-10" db="EMBL/GenBank/DDBJ databases">
        <title>Gramella sp. ASW11-100T, isolated from marine sediment.</title>
        <authorList>
            <person name="Xia C."/>
        </authorList>
    </citation>
    <scope>NUCLEOTIDE SEQUENCE</scope>
    <source>
        <strain evidence="3">ASW11-100</strain>
    </source>
</reference>
<comment type="caution">
    <text evidence="3">The sequence shown here is derived from an EMBL/GenBank/DDBJ whole genome shotgun (WGS) entry which is preliminary data.</text>
</comment>
<dbReference type="NCBIfam" id="TIGR04336">
    <property type="entry name" value="AmmeMemoSam_B"/>
    <property type="match status" value="1"/>
</dbReference>
<feature type="signal peptide" evidence="2">
    <location>
        <begin position="1"/>
        <end position="20"/>
    </location>
</feature>
<keyword evidence="4" id="KW-1185">Reference proteome</keyword>
<dbReference type="InterPro" id="IPR002737">
    <property type="entry name" value="MEMO1_fam"/>
</dbReference>
<dbReference type="AlphaFoldDB" id="A0A9X1LIG6"/>
<protein>
    <submittedName>
        <fullName evidence="3">AmmeMemoRadiSam system protein B</fullName>
    </submittedName>
</protein>
<dbReference type="PANTHER" id="PTHR11060:SF0">
    <property type="entry name" value="PROTEIN MEMO1"/>
    <property type="match status" value="1"/>
</dbReference>
<gene>
    <name evidence="3" type="primary">amrB</name>
    <name evidence="3" type="ORF">LGQ90_06975</name>
</gene>
<keyword evidence="2" id="KW-0732">Signal</keyword>
<dbReference type="RefSeq" id="WP_229339537.1">
    <property type="nucleotide sequence ID" value="NZ_JAJBZG010000002.1"/>
</dbReference>
<dbReference type="Gene3D" id="3.40.830.10">
    <property type="entry name" value="LigB-like"/>
    <property type="match status" value="1"/>
</dbReference>
<dbReference type="Proteomes" id="UP001139414">
    <property type="component" value="Unassembled WGS sequence"/>
</dbReference>
<sequence>MKLKFHSLLIAIIISTSLQAQKSSEAKVRHFHDTIGFAKHSWQMDSIISRIGDSDKVQNQEVYKAVINPHDDYKYAAGLYAKTLSGIKANTVVLVGVAHRARNFDLQDKIIFGSFNSWEAPYGNVKVSAIREEILKNLKTVTYVVHDSMMQLEHSLEAIVPFLQHQNKEVQIIPLLVTYMKFEDMQRFSKELSKTLSEIMKDKKMQYGKDLAVVISNDAIHFGSEDWGGSDLAPFGTDEEGNEKAHQKDLRIIAETLKGKLEDDKIKTFNNYTVKPENYKEYNWTWCGRYSVPLGLLFANELNKITQNKNLHGEMLDYRSSLKNEHLQVEDLGMGTTAPSKPTHWVAYVGMAYQ</sequence>
<proteinExistence type="inferred from homology"/>
<name>A0A9X1LIG6_9FLAO</name>
<dbReference type="EMBL" id="JAJBZG010000002">
    <property type="protein sequence ID" value="MCB7481001.1"/>
    <property type="molecule type" value="Genomic_DNA"/>
</dbReference>
<dbReference type="PANTHER" id="PTHR11060">
    <property type="entry name" value="PROTEIN MEMO1"/>
    <property type="match status" value="1"/>
</dbReference>
<dbReference type="Pfam" id="PF01875">
    <property type="entry name" value="Memo"/>
    <property type="match status" value="1"/>
</dbReference>
<dbReference type="CDD" id="cd07361">
    <property type="entry name" value="MEMO_like"/>
    <property type="match status" value="1"/>
</dbReference>
<comment type="similarity">
    <text evidence="1">Belongs to the MEMO1 family.</text>
</comment>
<feature type="chain" id="PRO_5040872580" evidence="2">
    <location>
        <begin position="21"/>
        <end position="354"/>
    </location>
</feature>
<accession>A0A9X1LIG6</accession>